<dbReference type="SMART" id="SM00872">
    <property type="entry name" value="Alpha-mann_mid"/>
    <property type="match status" value="1"/>
</dbReference>
<dbReference type="Pfam" id="PF09261">
    <property type="entry name" value="Alpha-mann_mid"/>
    <property type="match status" value="1"/>
</dbReference>
<evidence type="ECO:0000259" key="8">
    <source>
        <dbReference type="SMART" id="SM00872"/>
    </source>
</evidence>
<keyword evidence="10" id="KW-1185">Reference proteome</keyword>
<keyword evidence="6" id="KW-0326">Glycosidase</keyword>
<evidence type="ECO:0000313" key="10">
    <source>
        <dbReference type="Proteomes" id="UP001295684"/>
    </source>
</evidence>
<dbReference type="SUPFAM" id="SSF88713">
    <property type="entry name" value="Glycoside hydrolase/deacetylase"/>
    <property type="match status" value="1"/>
</dbReference>
<feature type="signal peptide" evidence="7">
    <location>
        <begin position="1"/>
        <end position="22"/>
    </location>
</feature>
<dbReference type="InterPro" id="IPR000602">
    <property type="entry name" value="Glyco_hydro_38_N"/>
</dbReference>
<dbReference type="GO" id="GO:0006013">
    <property type="term" value="P:mannose metabolic process"/>
    <property type="evidence" value="ECO:0007669"/>
    <property type="project" value="InterPro"/>
</dbReference>
<keyword evidence="4" id="KW-0378">Hydrolase</keyword>
<dbReference type="InterPro" id="IPR015341">
    <property type="entry name" value="Glyco_hydro_38_cen"/>
</dbReference>
<name>A0AAD1XTX8_EUPCR</name>
<gene>
    <name evidence="9" type="ORF">ECRASSUSDP1_LOCUS20697</name>
</gene>
<dbReference type="Proteomes" id="UP001295684">
    <property type="component" value="Unassembled WGS sequence"/>
</dbReference>
<feature type="chain" id="PRO_5042287849" description="Glycoside hydrolase family 38 central domain-containing protein" evidence="7">
    <location>
        <begin position="23"/>
        <end position="1036"/>
    </location>
</feature>
<dbReference type="InterPro" id="IPR011330">
    <property type="entry name" value="Glyco_hydro/deAcase_b/a-brl"/>
</dbReference>
<evidence type="ECO:0000256" key="5">
    <source>
        <dbReference type="ARBA" id="ARBA00022833"/>
    </source>
</evidence>
<evidence type="ECO:0000256" key="6">
    <source>
        <dbReference type="ARBA" id="ARBA00023295"/>
    </source>
</evidence>
<dbReference type="GO" id="GO:0004559">
    <property type="term" value="F:alpha-mannosidase activity"/>
    <property type="evidence" value="ECO:0007669"/>
    <property type="project" value="InterPro"/>
</dbReference>
<dbReference type="GO" id="GO:0046872">
    <property type="term" value="F:metal ion binding"/>
    <property type="evidence" value="ECO:0007669"/>
    <property type="project" value="UniProtKB-KW"/>
</dbReference>
<dbReference type="InterPro" id="IPR011013">
    <property type="entry name" value="Gal_mutarotase_sf_dom"/>
</dbReference>
<evidence type="ECO:0000256" key="4">
    <source>
        <dbReference type="ARBA" id="ARBA00022801"/>
    </source>
</evidence>
<dbReference type="InterPro" id="IPR028995">
    <property type="entry name" value="Glyco_hydro_57/38_cen_sf"/>
</dbReference>
<dbReference type="GO" id="GO:0030246">
    <property type="term" value="F:carbohydrate binding"/>
    <property type="evidence" value="ECO:0007669"/>
    <property type="project" value="InterPro"/>
</dbReference>
<organism evidence="9 10">
    <name type="scientific">Euplotes crassus</name>
    <dbReference type="NCBI Taxonomy" id="5936"/>
    <lineage>
        <taxon>Eukaryota</taxon>
        <taxon>Sar</taxon>
        <taxon>Alveolata</taxon>
        <taxon>Ciliophora</taxon>
        <taxon>Intramacronucleata</taxon>
        <taxon>Spirotrichea</taxon>
        <taxon>Hypotrichia</taxon>
        <taxon>Euplotida</taxon>
        <taxon>Euplotidae</taxon>
        <taxon>Moneuplotes</taxon>
    </lineage>
</organism>
<dbReference type="AlphaFoldDB" id="A0AAD1XTX8"/>
<keyword evidence="5" id="KW-0862">Zinc</keyword>
<comment type="caution">
    <text evidence="9">The sequence shown here is derived from an EMBL/GenBank/DDBJ whole genome shotgun (WGS) entry which is preliminary data.</text>
</comment>
<keyword evidence="3" id="KW-0479">Metal-binding</keyword>
<dbReference type="InterPro" id="IPR037094">
    <property type="entry name" value="Glyco_hydro_38_cen_sf"/>
</dbReference>
<protein>
    <recommendedName>
        <fullName evidence="8">Glycoside hydrolase family 38 central domain-containing protein</fullName>
    </recommendedName>
</protein>
<proteinExistence type="inferred from homology"/>
<dbReference type="SUPFAM" id="SSF74650">
    <property type="entry name" value="Galactose mutarotase-like"/>
    <property type="match status" value="1"/>
</dbReference>
<sequence>MRYRTYLITFMLMAVVLTTAWGDDGSTSDLKKHKRENVFNSLSKMMPTTYLYKSMFHHSGPKPGPDPEPEPTPKADIHLHVVPHSHTDAGWIETIDWYYERKVKGIFDNIVAELYQDSDMTFVWADTNFLHQWYESQGEKVQKKFDKIVKRGQIEFVGGGWVQNDESLSDLKSIINQMNFGLQYLQETFGAKPKVGWQIDPFGYNHFMPSVFQQLGYDYLVLNRIGDSHKEEFKADSSMDFWLESAEMGEDSSKILTHVLPRHYEPENFDSLINSIPCARDSDEEKKEFVKNFYEKYVEEQEKGFPTKHHLLLMGKDFGFNQQNGELRKIKYMNEVITKYSYEALGVQINANFSLPSAYFDNVKESKKLRKKNLDFLNYDERLVYLHPNEDENLFDYWVGYYATRPHLKKMINQAFNNFRSMEILVTSCKYMKKFDKALEEKYFIIEKYLSYLLHHDAITGTSRKGTIDDYYSKVDKAEALIEEMMDILNHILIGKSSFGSDVEEEGFVTDLHYYFNQAAYERKLVVKIIQKYQNARVFDIDAGKYLECELLPIKSSENHLFCLLEISGLTLKNLRVEASPEGKKLDHQAQVLDSIPFSDKTRKLENHEYVLNLKKDSLISDIYMKSSGRKLTLDQEFNYYDDTASGIYIFKPQKDKEKFEYRVSSSQVFQGKLVSVVRTASEGHFSQQIVVFHSGDTEIAPLVETTAQSWGYKEVGFSLKTNPSGSNTFYNHDSNEFVKREFEKIEDISESGRNIYPSVHGFAVKDKTSFFGIVNNYPTGCGFTSNAKNDVQCFLMRNTMMDDDKGLPDYLIDTQKVTFKYFIMLEKDIKEYSKRFRTLSDYFNLPVTTNYSDEDRADNAVISEITEDPDTYYESFMKWMFEETEITPEPEQELYTPIMKPGNATSFTILHNKDLPEDIEILDLFENYKGKLFVRIRNRDLKESLGEKLKAKDQKIDLKDTFVFKLSAEHKYTLNGLKKHKMMPKPEEGNIVQKTLKLIDKGIKYIKGEEFRHQCLKDGKALLKPREIATFKIET</sequence>
<dbReference type="EMBL" id="CAMPGE010021118">
    <property type="protein sequence ID" value="CAI2379288.1"/>
    <property type="molecule type" value="Genomic_DNA"/>
</dbReference>
<evidence type="ECO:0000256" key="1">
    <source>
        <dbReference type="ARBA" id="ARBA00001947"/>
    </source>
</evidence>
<dbReference type="InterPro" id="IPR050843">
    <property type="entry name" value="Glycosyl_Hydrlase_38"/>
</dbReference>
<comment type="similarity">
    <text evidence="2">Belongs to the glycosyl hydrolase 38 family.</text>
</comment>
<feature type="domain" description="Glycoside hydrolase family 38 central" evidence="8">
    <location>
        <begin position="396"/>
        <end position="475"/>
    </location>
</feature>
<dbReference type="Gene3D" id="2.70.98.30">
    <property type="entry name" value="Golgi alpha-mannosidase II, domain 4"/>
    <property type="match status" value="1"/>
</dbReference>
<evidence type="ECO:0000256" key="3">
    <source>
        <dbReference type="ARBA" id="ARBA00022723"/>
    </source>
</evidence>
<comment type="cofactor">
    <cofactor evidence="1">
        <name>Zn(2+)</name>
        <dbReference type="ChEBI" id="CHEBI:29105"/>
    </cofactor>
</comment>
<evidence type="ECO:0000256" key="7">
    <source>
        <dbReference type="SAM" id="SignalP"/>
    </source>
</evidence>
<dbReference type="PANTHER" id="PTHR11607">
    <property type="entry name" value="ALPHA-MANNOSIDASE"/>
    <property type="match status" value="1"/>
</dbReference>
<evidence type="ECO:0000313" key="9">
    <source>
        <dbReference type="EMBL" id="CAI2379288.1"/>
    </source>
</evidence>
<dbReference type="InterPro" id="IPR027291">
    <property type="entry name" value="Glyco_hydro_38_N_sf"/>
</dbReference>
<reference evidence="9" key="1">
    <citation type="submission" date="2023-07" db="EMBL/GenBank/DDBJ databases">
        <authorList>
            <consortium name="AG Swart"/>
            <person name="Singh M."/>
            <person name="Singh A."/>
            <person name="Seah K."/>
            <person name="Emmerich C."/>
        </authorList>
    </citation>
    <scope>NUCLEOTIDE SEQUENCE</scope>
    <source>
        <strain evidence="9">DP1</strain>
    </source>
</reference>
<dbReference type="PANTHER" id="PTHR11607:SF3">
    <property type="entry name" value="LYSOSOMAL ALPHA-MANNOSIDASE"/>
    <property type="match status" value="1"/>
</dbReference>
<dbReference type="Pfam" id="PF01074">
    <property type="entry name" value="Glyco_hydro_38N"/>
    <property type="match status" value="1"/>
</dbReference>
<evidence type="ECO:0000256" key="2">
    <source>
        <dbReference type="ARBA" id="ARBA00009792"/>
    </source>
</evidence>
<dbReference type="Gene3D" id="3.20.110.10">
    <property type="entry name" value="Glycoside hydrolase 38, N terminal domain"/>
    <property type="match status" value="1"/>
</dbReference>
<accession>A0AAD1XTX8</accession>
<keyword evidence="7" id="KW-0732">Signal</keyword>
<dbReference type="SUPFAM" id="SSF88688">
    <property type="entry name" value="Families 57/38 glycoside transferase middle domain"/>
    <property type="match status" value="1"/>
</dbReference>
<dbReference type="Gene3D" id="1.20.1270.50">
    <property type="entry name" value="Glycoside hydrolase family 38, central domain"/>
    <property type="match status" value="1"/>
</dbReference>